<gene>
    <name evidence="2" type="ORF">CMUC_1074</name>
</gene>
<accession>A0A6G5QGN6</accession>
<dbReference type="AlphaFoldDB" id="A0A6G5QGN6"/>
<keyword evidence="1" id="KW-1133">Transmembrane helix</keyword>
<reference evidence="2 3" key="1">
    <citation type="submission" date="2016-07" db="EMBL/GenBank/DDBJ databases">
        <title>Comparative genomics of the Campylobacter concisus group.</title>
        <authorList>
            <person name="Miller W.G."/>
            <person name="Yee E."/>
            <person name="Chapman M.H."/>
            <person name="Huynh S."/>
            <person name="Bono J.L."/>
            <person name="On S.L.W."/>
            <person name="StLeger J."/>
            <person name="Foster G."/>
            <person name="Parker C.T."/>
        </authorList>
    </citation>
    <scope>NUCLEOTIDE SEQUENCE [LARGE SCALE GENOMIC DNA]</scope>
    <source>
        <strain evidence="2 3">CCUG 21559</strain>
    </source>
</reference>
<proteinExistence type="predicted"/>
<protein>
    <submittedName>
        <fullName evidence="2">Uncharacterized protein</fullName>
    </submittedName>
</protein>
<evidence type="ECO:0000256" key="1">
    <source>
        <dbReference type="SAM" id="Phobius"/>
    </source>
</evidence>
<sequence length="74" mass="8738">MEFLGTVSAIVSIGTKVADSINKVREKRRIQRRNKLIFRLVFLACICFTFYYFNAFEAVLKYCSDLAKFVLQWF</sequence>
<evidence type="ECO:0000313" key="2">
    <source>
        <dbReference type="EMBL" id="QCD44855.1"/>
    </source>
</evidence>
<organism evidence="2 3">
    <name type="scientific">Campylobacter mucosalis CCUG 21559</name>
    <dbReference type="NCBI Taxonomy" id="1032067"/>
    <lineage>
        <taxon>Bacteria</taxon>
        <taxon>Pseudomonadati</taxon>
        <taxon>Campylobacterota</taxon>
        <taxon>Epsilonproteobacteria</taxon>
        <taxon>Campylobacterales</taxon>
        <taxon>Campylobacteraceae</taxon>
        <taxon>Campylobacter</taxon>
    </lineage>
</organism>
<dbReference type="RefSeq" id="WP_034968207.1">
    <property type="nucleotide sequence ID" value="NZ_CP012542.1"/>
</dbReference>
<dbReference type="Proteomes" id="UP000503264">
    <property type="component" value="Chromosome"/>
</dbReference>
<dbReference type="EMBL" id="CP012542">
    <property type="protein sequence ID" value="QCD44855.1"/>
    <property type="molecule type" value="Genomic_DNA"/>
</dbReference>
<name>A0A6G5QGN6_9BACT</name>
<feature type="transmembrane region" description="Helical" evidence="1">
    <location>
        <begin position="36"/>
        <end position="53"/>
    </location>
</feature>
<evidence type="ECO:0000313" key="3">
    <source>
        <dbReference type="Proteomes" id="UP000503264"/>
    </source>
</evidence>
<keyword evidence="1" id="KW-0472">Membrane</keyword>
<keyword evidence="1" id="KW-0812">Transmembrane</keyword>
<keyword evidence="3" id="KW-1185">Reference proteome</keyword>